<dbReference type="Gene3D" id="1.20.58.1310">
    <property type="entry name" value="PRONE domain, subdomain 2"/>
    <property type="match status" value="1"/>
</dbReference>
<evidence type="ECO:0000256" key="2">
    <source>
        <dbReference type="PROSITE-ProRule" id="PRU00663"/>
    </source>
</evidence>
<dbReference type="FunFam" id="1.20.58.2010:FF:000003">
    <property type="entry name" value="Rop guanine nucleotide exchange factor 14"/>
    <property type="match status" value="2"/>
</dbReference>
<dbReference type="AlphaFoldDB" id="A0A2U1MNR2"/>
<dbReference type="EMBL" id="PKPP01004765">
    <property type="protein sequence ID" value="PWA62878.1"/>
    <property type="molecule type" value="Genomic_DNA"/>
</dbReference>
<dbReference type="PANTHER" id="PTHR33101">
    <property type="entry name" value="ROP GUANINE NUCLEOTIDE EXCHANGE FACTOR 1"/>
    <property type="match status" value="1"/>
</dbReference>
<keyword evidence="1 2" id="KW-0344">Guanine-nucleotide releasing factor</keyword>
<name>A0A2U1MNR2_ARTAN</name>
<dbReference type="FunFam" id="1.20.58.2010:FF:000001">
    <property type="entry name" value="Rop guanine nucleotide exchange factor 14"/>
    <property type="match status" value="1"/>
</dbReference>
<dbReference type="GO" id="GO:0005085">
    <property type="term" value="F:guanyl-nucleotide exchange factor activity"/>
    <property type="evidence" value="ECO:0007669"/>
    <property type="project" value="UniProtKB-UniRule"/>
</dbReference>
<evidence type="ECO:0000259" key="3">
    <source>
        <dbReference type="PROSITE" id="PS51334"/>
    </source>
</evidence>
<sequence>MAASVCSSEEFNTHSGSYSLSADVSESETSSSSSSLKSLTFPFSFSVVVDDNIVWDKKNKEIDMMKEKFAKLLLGEDMSGGGKGVCTALAISNAITNLSASVFGELWRLEPMAPQKKAMWQREMDWLLSVSDSIVDFVPSVQESPSGGSYEVMETRPRADLALNLPALKKLDSMLINMLDGFCKTEFWYVDRGIVLAEGDGCESLPSRICGGRPSIRQEEKWWLPYPKVPANGLSEDARKRLQQCRDCTHQILKAALAINSNVLAEMEIPSAYLESLPKNGKACLGDIIYRYITAEKFSPECLLDCLDLSSEHHTLEVANRVEGAVYAWKLKDHKKHTNQKAKHSSWSGKVKGLVADGDKNTYLAQRAETLLQSLRLRFPGLPQTSLDMSKIQYNKILCVFLIFFLGREASVFGELWRLEPMAPQKKAMWQREMDWLLSVSDSIVDFVPSVQESPSGGSYEVMETRPRADLALNLPALKKLDSMLINMLDGFCKTEFWYVDRGIVLAEGDSCESLPSRICGGRPSIRQEEKWWLPYPKVPANGLSEDARKRLQQCRDCTHQILKAALAINSNVLAEMEIPSAYLESLPKNGKACLGDIIYRYITAEKFSPECLLDCLDLSSEHHTLEVANRVEGAVYAWKLKDHKKHTNQKAKHSSWSGKVKGLVADGDKNTYLAQRAETLLQSLRLRFPGLPQTSLDMSKIQYNKDVGQSILESYSRVMESLAFNIMARIDDVIFVDDATKRCVSSESLSTFNRGGLGGRPIQKRMSPSPFSIQHTPYSSPFATPQFCTSPILIRSPSRTPAPINDDNNCDADKLEITKPADLDKLWTFTESLNAESVTERD</sequence>
<dbReference type="Proteomes" id="UP000245207">
    <property type="component" value="Unassembled WGS sequence"/>
</dbReference>
<dbReference type="Pfam" id="PF03759">
    <property type="entry name" value="PRONE"/>
    <property type="match status" value="2"/>
</dbReference>
<evidence type="ECO:0000313" key="4">
    <source>
        <dbReference type="EMBL" id="PWA62878.1"/>
    </source>
</evidence>
<reference evidence="4 5" key="1">
    <citation type="journal article" date="2018" name="Mol. Plant">
        <title>The genome of Artemisia annua provides insight into the evolution of Asteraceae family and artemisinin biosynthesis.</title>
        <authorList>
            <person name="Shen Q."/>
            <person name="Zhang L."/>
            <person name="Liao Z."/>
            <person name="Wang S."/>
            <person name="Yan T."/>
            <person name="Shi P."/>
            <person name="Liu M."/>
            <person name="Fu X."/>
            <person name="Pan Q."/>
            <person name="Wang Y."/>
            <person name="Lv Z."/>
            <person name="Lu X."/>
            <person name="Zhang F."/>
            <person name="Jiang W."/>
            <person name="Ma Y."/>
            <person name="Chen M."/>
            <person name="Hao X."/>
            <person name="Li L."/>
            <person name="Tang Y."/>
            <person name="Lv G."/>
            <person name="Zhou Y."/>
            <person name="Sun X."/>
            <person name="Brodelius P.E."/>
            <person name="Rose J.K.C."/>
            <person name="Tang K."/>
        </authorList>
    </citation>
    <scope>NUCLEOTIDE SEQUENCE [LARGE SCALE GENOMIC DNA]</scope>
    <source>
        <strain evidence="5">cv. Huhao1</strain>
        <tissue evidence="4">Leaf</tissue>
    </source>
</reference>
<dbReference type="Gene3D" id="1.20.58.2010">
    <property type="entry name" value="PRONE domain, subdomain 1"/>
    <property type="match status" value="3"/>
</dbReference>
<accession>A0A2U1MNR2</accession>
<dbReference type="STRING" id="35608.A0A2U1MNR2"/>
<comment type="caution">
    <text evidence="4">The sequence shown here is derived from an EMBL/GenBank/DDBJ whole genome shotgun (WGS) entry which is preliminary data.</text>
</comment>
<evidence type="ECO:0000313" key="5">
    <source>
        <dbReference type="Proteomes" id="UP000245207"/>
    </source>
</evidence>
<organism evidence="4 5">
    <name type="scientific">Artemisia annua</name>
    <name type="common">Sweet wormwood</name>
    <dbReference type="NCBI Taxonomy" id="35608"/>
    <lineage>
        <taxon>Eukaryota</taxon>
        <taxon>Viridiplantae</taxon>
        <taxon>Streptophyta</taxon>
        <taxon>Embryophyta</taxon>
        <taxon>Tracheophyta</taxon>
        <taxon>Spermatophyta</taxon>
        <taxon>Magnoliopsida</taxon>
        <taxon>eudicotyledons</taxon>
        <taxon>Gunneridae</taxon>
        <taxon>Pentapetalae</taxon>
        <taxon>asterids</taxon>
        <taxon>campanulids</taxon>
        <taxon>Asterales</taxon>
        <taxon>Asteraceae</taxon>
        <taxon>Asteroideae</taxon>
        <taxon>Anthemideae</taxon>
        <taxon>Artemisiinae</taxon>
        <taxon>Artemisia</taxon>
    </lineage>
</organism>
<dbReference type="FunFam" id="1.20.58.1310:FF:000003">
    <property type="entry name" value="Rop guanine nucleotide exchange factor 7"/>
    <property type="match status" value="2"/>
</dbReference>
<feature type="domain" description="PRONE" evidence="3">
    <location>
        <begin position="52"/>
        <end position="748"/>
    </location>
</feature>
<keyword evidence="5" id="KW-1185">Reference proteome</keyword>
<dbReference type="InterPro" id="IPR005512">
    <property type="entry name" value="PRONE_dom"/>
</dbReference>
<gene>
    <name evidence="4" type="ORF">CTI12_AA359820</name>
</gene>
<dbReference type="OrthoDB" id="1053009at2759"/>
<dbReference type="InterPro" id="IPR038937">
    <property type="entry name" value="RopGEF"/>
</dbReference>
<dbReference type="PANTHER" id="PTHR33101:SF53">
    <property type="entry name" value="PRONE DOMAIN, ROP GUANINE NUCLEOTIDE EXCHANGE FACTOR"/>
    <property type="match status" value="1"/>
</dbReference>
<dbReference type="PROSITE" id="PS51334">
    <property type="entry name" value="PRONE"/>
    <property type="match status" value="1"/>
</dbReference>
<protein>
    <submittedName>
        <fullName evidence="4">Plant specific Rop nucleotide exchanger, PRONE</fullName>
    </submittedName>
</protein>
<proteinExistence type="predicted"/>
<evidence type="ECO:0000256" key="1">
    <source>
        <dbReference type="ARBA" id="ARBA00022658"/>
    </source>
</evidence>